<dbReference type="EMBL" id="QUSY01000517">
    <property type="protein sequence ID" value="RHY28843.1"/>
    <property type="molecule type" value="Genomic_DNA"/>
</dbReference>
<dbReference type="AlphaFoldDB" id="A0A3R6WKN8"/>
<protein>
    <recommendedName>
        <fullName evidence="2">Amine oxidase domain-containing protein</fullName>
    </recommendedName>
</protein>
<dbReference type="PANTHER" id="PTHR10742:SF410">
    <property type="entry name" value="LYSINE-SPECIFIC HISTONE DEMETHYLASE 2"/>
    <property type="match status" value="1"/>
</dbReference>
<reference evidence="3 4" key="1">
    <citation type="submission" date="2018-08" db="EMBL/GenBank/DDBJ databases">
        <title>Aphanomyces genome sequencing and annotation.</title>
        <authorList>
            <person name="Minardi D."/>
            <person name="Oidtmann B."/>
            <person name="Van Der Giezen M."/>
            <person name="Studholme D.J."/>
        </authorList>
    </citation>
    <scope>NUCLEOTIDE SEQUENCE [LARGE SCALE GENOMIC DNA]</scope>
    <source>
        <strain evidence="3 4">NJM0002</strain>
    </source>
</reference>
<gene>
    <name evidence="3" type="ORF">DYB32_005660</name>
</gene>
<feature type="domain" description="Amine oxidase" evidence="2">
    <location>
        <begin position="36"/>
        <end position="343"/>
    </location>
</feature>
<keyword evidence="1" id="KW-0732">Signal</keyword>
<feature type="chain" id="PRO_5018715672" description="Amine oxidase domain-containing protein" evidence="1">
    <location>
        <begin position="16"/>
        <end position="507"/>
    </location>
</feature>
<evidence type="ECO:0000259" key="2">
    <source>
        <dbReference type="Pfam" id="PF01593"/>
    </source>
</evidence>
<dbReference type="SUPFAM" id="SSF51905">
    <property type="entry name" value="FAD/NAD(P)-binding domain"/>
    <property type="match status" value="1"/>
</dbReference>
<accession>A0A3R6WKN8</accession>
<dbReference type="Pfam" id="PF01593">
    <property type="entry name" value="Amino_oxidase"/>
    <property type="match status" value="1"/>
</dbReference>
<name>A0A3R6WKN8_9STRA</name>
<feature type="signal peptide" evidence="1">
    <location>
        <begin position="1"/>
        <end position="15"/>
    </location>
</feature>
<dbReference type="PANTHER" id="PTHR10742">
    <property type="entry name" value="FLAVIN MONOAMINE OXIDASE"/>
    <property type="match status" value="1"/>
</dbReference>
<dbReference type="InterPro" id="IPR002937">
    <property type="entry name" value="Amino_oxidase"/>
</dbReference>
<proteinExistence type="predicted"/>
<evidence type="ECO:0000256" key="1">
    <source>
        <dbReference type="SAM" id="SignalP"/>
    </source>
</evidence>
<dbReference type="VEuPathDB" id="FungiDB:H310_07840"/>
<dbReference type="PRINTS" id="PR00419">
    <property type="entry name" value="ADXRDTASE"/>
</dbReference>
<comment type="caution">
    <text evidence="3">The sequence shown here is derived from an EMBL/GenBank/DDBJ whole genome shotgun (WGS) entry which is preliminary data.</text>
</comment>
<evidence type="ECO:0000313" key="4">
    <source>
        <dbReference type="Proteomes" id="UP000285060"/>
    </source>
</evidence>
<dbReference type="Proteomes" id="UP000285060">
    <property type="component" value="Unassembled WGS sequence"/>
</dbReference>
<evidence type="ECO:0000313" key="3">
    <source>
        <dbReference type="EMBL" id="RHY28843.1"/>
    </source>
</evidence>
<sequence>MRLLGPLATLALVASVPSPISLRQNDRVVVVGGGPAGVHYASLLVKKGLRNVVLLEENDQVGGKSRTLIDKDGIPHEMGTCFANGIYGPIFDLINQYDPTNEKFVWAVNTPGYSKIMGSSVGAADSDPVKNLDYPHFLLRTIALNAPPEFPKNATVAELQGLFQLQLGRYIALHNAIFGKYPYGLPPPPKDWSLVDMTAMEFLRRNNLMALEGTLRFAQQQQGYGVLETIPAFYMLWWMHPDQFLKKTNAFSFRKGYQHLWSSIHQAQKGKLKTILNAKVTRVTRGDATTKARVTYQETKSGDVETIKADHVVMAVDLSLYGGLVADLAPEEKQVFQTGDYTASAFLTSLYDSDPSPVETATIAWYSRMNQGGRVSTVRNSKLSYVFTNSTDWGELSTGRQTKIAYQYYNQPLATVDATASHIQLRADLNMTASTNVQVKSQFRTNYFPRFTPAGLKKGLPWKIWNMQGQRKTTWIGSSVCFESVLDVVIYNTNLIAHVNVTESSSD</sequence>
<dbReference type="Gene3D" id="3.50.50.60">
    <property type="entry name" value="FAD/NAD(P)-binding domain"/>
    <property type="match status" value="1"/>
</dbReference>
<dbReference type="Gene3D" id="1.10.405.20">
    <property type="match status" value="1"/>
</dbReference>
<keyword evidence="4" id="KW-1185">Reference proteome</keyword>
<dbReference type="InterPro" id="IPR036188">
    <property type="entry name" value="FAD/NAD-bd_sf"/>
</dbReference>
<dbReference type="GO" id="GO:0016491">
    <property type="term" value="F:oxidoreductase activity"/>
    <property type="evidence" value="ECO:0007669"/>
    <property type="project" value="InterPro"/>
</dbReference>
<dbReference type="Gene3D" id="3.30.70.1990">
    <property type="match status" value="1"/>
</dbReference>
<dbReference type="InterPro" id="IPR050281">
    <property type="entry name" value="Flavin_monoamine_oxidase"/>
</dbReference>
<organism evidence="3 4">
    <name type="scientific">Aphanomyces invadans</name>
    <dbReference type="NCBI Taxonomy" id="157072"/>
    <lineage>
        <taxon>Eukaryota</taxon>
        <taxon>Sar</taxon>
        <taxon>Stramenopiles</taxon>
        <taxon>Oomycota</taxon>
        <taxon>Saprolegniomycetes</taxon>
        <taxon>Saprolegniales</taxon>
        <taxon>Verrucalvaceae</taxon>
        <taxon>Aphanomyces</taxon>
    </lineage>
</organism>